<evidence type="ECO:0000256" key="3">
    <source>
        <dbReference type="ARBA" id="ARBA00022737"/>
    </source>
</evidence>
<sequence length="306" mass="34378">MEDGHENIAIDVDIENVDINDIDGKDEEKHEVEEAESDNGGRKRRKDSILWDHFIKPDPIPPQGVCVKCKYCPQSYADDLSKYGTRSMKKHLTNLCKNCPLRVDKKKRAAPWPDPIVQSYNPYRYALKEKMVDPLIPAYYCLISSRVDFSRDGKHFATASADGKSIKLFDCSKNRFYPCAFLGRPHNGVISSIVFSPDGKYFGSTSNDRRVKVWDVSTLRLLSTLIGHTDLVFSVDFSPGSQIFVSGSVDKTLRIWDSRTNRGALVMDGHTAGVTSIPYSYDRKEIASSSYAGSFRTWDVALGVVT</sequence>
<dbReference type="InterPro" id="IPR001680">
    <property type="entry name" value="WD40_rpt"/>
</dbReference>
<dbReference type="PROSITE" id="PS50082">
    <property type="entry name" value="WD_REPEATS_2"/>
    <property type="match status" value="3"/>
</dbReference>
<dbReference type="PANTHER" id="PTHR22847">
    <property type="entry name" value="WD40 REPEAT PROTEIN"/>
    <property type="match status" value="1"/>
</dbReference>
<keyword evidence="11" id="KW-1185">Reference proteome</keyword>
<dbReference type="InterPro" id="IPR015943">
    <property type="entry name" value="WD40/YVTN_repeat-like_dom_sf"/>
</dbReference>
<keyword evidence="3" id="KW-0677">Repeat</keyword>
<dbReference type="AlphaFoldDB" id="A0AAV1CU52"/>
<evidence type="ECO:0000313" key="11">
    <source>
        <dbReference type="Proteomes" id="UP001161247"/>
    </source>
</evidence>
<feature type="repeat" description="WD" evidence="7">
    <location>
        <begin position="225"/>
        <end position="266"/>
    </location>
</feature>
<dbReference type="SMART" id="SM00614">
    <property type="entry name" value="ZnF_BED"/>
    <property type="match status" value="1"/>
</dbReference>
<dbReference type="Proteomes" id="UP001161247">
    <property type="component" value="Chromosome 3"/>
</dbReference>
<dbReference type="GO" id="GO:0008270">
    <property type="term" value="F:zinc ion binding"/>
    <property type="evidence" value="ECO:0007669"/>
    <property type="project" value="UniProtKB-KW"/>
</dbReference>
<proteinExistence type="predicted"/>
<keyword evidence="4 6" id="KW-0863">Zinc-finger</keyword>
<dbReference type="PANTHER" id="PTHR22847:SF637">
    <property type="entry name" value="WD REPEAT DOMAIN 5B"/>
    <property type="match status" value="1"/>
</dbReference>
<feature type="region of interest" description="Disordered" evidence="8">
    <location>
        <begin position="19"/>
        <end position="44"/>
    </location>
</feature>
<dbReference type="GO" id="GO:0042393">
    <property type="term" value="F:histone binding"/>
    <property type="evidence" value="ECO:0007669"/>
    <property type="project" value="TreeGrafter"/>
</dbReference>
<dbReference type="SUPFAM" id="SSF50978">
    <property type="entry name" value="WD40 repeat-like"/>
    <property type="match status" value="1"/>
</dbReference>
<evidence type="ECO:0000256" key="2">
    <source>
        <dbReference type="ARBA" id="ARBA00022723"/>
    </source>
</evidence>
<keyword evidence="5" id="KW-0862">Zinc</keyword>
<dbReference type="EMBL" id="OX459120">
    <property type="protein sequence ID" value="CAI9098977.1"/>
    <property type="molecule type" value="Genomic_DNA"/>
</dbReference>
<protein>
    <submittedName>
        <fullName evidence="10">OLC1v1035718C1</fullName>
    </submittedName>
</protein>
<dbReference type="SMART" id="SM00320">
    <property type="entry name" value="WD40"/>
    <property type="match status" value="4"/>
</dbReference>
<dbReference type="GO" id="GO:0048188">
    <property type="term" value="C:Set1C/COMPASS complex"/>
    <property type="evidence" value="ECO:0007669"/>
    <property type="project" value="TreeGrafter"/>
</dbReference>
<evidence type="ECO:0000256" key="1">
    <source>
        <dbReference type="ARBA" id="ARBA00022574"/>
    </source>
</evidence>
<dbReference type="InterPro" id="IPR036322">
    <property type="entry name" value="WD40_repeat_dom_sf"/>
</dbReference>
<accession>A0AAV1CU52</accession>
<evidence type="ECO:0000313" key="10">
    <source>
        <dbReference type="EMBL" id="CAI9098977.1"/>
    </source>
</evidence>
<dbReference type="PROSITE" id="PS50808">
    <property type="entry name" value="ZF_BED"/>
    <property type="match status" value="1"/>
</dbReference>
<reference evidence="10" key="1">
    <citation type="submission" date="2023-03" db="EMBL/GenBank/DDBJ databases">
        <authorList>
            <person name="Julca I."/>
        </authorList>
    </citation>
    <scope>NUCLEOTIDE SEQUENCE</scope>
</reference>
<evidence type="ECO:0000256" key="7">
    <source>
        <dbReference type="PROSITE-ProRule" id="PRU00221"/>
    </source>
</evidence>
<feature type="domain" description="BED-type" evidence="9">
    <location>
        <begin position="45"/>
        <end position="103"/>
    </location>
</feature>
<dbReference type="PRINTS" id="PR00320">
    <property type="entry name" value="GPROTEINBRPT"/>
</dbReference>
<feature type="repeat" description="WD" evidence="7">
    <location>
        <begin position="267"/>
        <end position="306"/>
    </location>
</feature>
<dbReference type="InterPro" id="IPR020472">
    <property type="entry name" value="WD40_PAC1"/>
</dbReference>
<dbReference type="Pfam" id="PF00400">
    <property type="entry name" value="WD40"/>
    <property type="match status" value="4"/>
</dbReference>
<dbReference type="GO" id="GO:0003677">
    <property type="term" value="F:DNA binding"/>
    <property type="evidence" value="ECO:0007669"/>
    <property type="project" value="InterPro"/>
</dbReference>
<evidence type="ECO:0000256" key="6">
    <source>
        <dbReference type="PROSITE-ProRule" id="PRU00027"/>
    </source>
</evidence>
<dbReference type="Gene3D" id="2.130.10.10">
    <property type="entry name" value="YVTN repeat-like/Quinoprotein amine dehydrogenase"/>
    <property type="match status" value="1"/>
</dbReference>
<keyword evidence="2" id="KW-0479">Metal-binding</keyword>
<evidence type="ECO:0000256" key="4">
    <source>
        <dbReference type="ARBA" id="ARBA00022771"/>
    </source>
</evidence>
<keyword evidence="1 7" id="KW-0853">WD repeat</keyword>
<evidence type="ECO:0000259" key="9">
    <source>
        <dbReference type="PROSITE" id="PS50808"/>
    </source>
</evidence>
<dbReference type="PROSITE" id="PS50294">
    <property type="entry name" value="WD_REPEATS_REGION"/>
    <property type="match status" value="3"/>
</dbReference>
<feature type="repeat" description="WD" evidence="7">
    <location>
        <begin position="183"/>
        <end position="224"/>
    </location>
</feature>
<organism evidence="10 11">
    <name type="scientific">Oldenlandia corymbosa var. corymbosa</name>
    <dbReference type="NCBI Taxonomy" id="529605"/>
    <lineage>
        <taxon>Eukaryota</taxon>
        <taxon>Viridiplantae</taxon>
        <taxon>Streptophyta</taxon>
        <taxon>Embryophyta</taxon>
        <taxon>Tracheophyta</taxon>
        <taxon>Spermatophyta</taxon>
        <taxon>Magnoliopsida</taxon>
        <taxon>eudicotyledons</taxon>
        <taxon>Gunneridae</taxon>
        <taxon>Pentapetalae</taxon>
        <taxon>asterids</taxon>
        <taxon>lamiids</taxon>
        <taxon>Gentianales</taxon>
        <taxon>Rubiaceae</taxon>
        <taxon>Rubioideae</taxon>
        <taxon>Spermacoceae</taxon>
        <taxon>Hedyotis-Oldenlandia complex</taxon>
        <taxon>Oldenlandia</taxon>
    </lineage>
</organism>
<gene>
    <name evidence="10" type="ORF">OLC1_LOCUS9076</name>
</gene>
<dbReference type="InterPro" id="IPR003656">
    <property type="entry name" value="Znf_BED"/>
</dbReference>
<evidence type="ECO:0000256" key="5">
    <source>
        <dbReference type="ARBA" id="ARBA00022833"/>
    </source>
</evidence>
<name>A0AAV1CU52_OLDCO</name>
<evidence type="ECO:0000256" key="8">
    <source>
        <dbReference type="SAM" id="MobiDB-lite"/>
    </source>
</evidence>
<feature type="compositionally biased region" description="Basic and acidic residues" evidence="8">
    <location>
        <begin position="22"/>
        <end position="32"/>
    </location>
</feature>